<keyword evidence="3" id="KW-1185">Reference proteome</keyword>
<dbReference type="Proteomes" id="UP001605918">
    <property type="component" value="Unassembled WGS sequence"/>
</dbReference>
<proteinExistence type="predicted"/>
<evidence type="ECO:0000313" key="1">
    <source>
        <dbReference type="EMBL" id="MFG6205812.1"/>
    </source>
</evidence>
<dbReference type="EMBL" id="JBIEIL010000007">
    <property type="protein sequence ID" value="MFG6205812.1"/>
    <property type="molecule type" value="Genomic_DNA"/>
</dbReference>
<comment type="caution">
    <text evidence="2">The sequence shown here is derived from an EMBL/GenBank/DDBJ whole genome shotgun (WGS) entry which is preliminary data.</text>
</comment>
<sequence>MECVNGLVSNIPDLSAIKLAQMCIARQTAVAAGQLPRLKREQPVSVSLLAMAVDPAMQALSELEQ</sequence>
<dbReference type="RefSeq" id="WP_394506999.1">
    <property type="nucleotide sequence ID" value="NZ_JBIEIL010000007.1"/>
</dbReference>
<gene>
    <name evidence="1" type="ORF">ACGSLL_15735</name>
    <name evidence="2" type="ORF">ACGSLL_25160</name>
</gene>
<dbReference type="EMBL" id="JBIEIL010000016">
    <property type="protein sequence ID" value="MFG6207645.1"/>
    <property type="molecule type" value="Genomic_DNA"/>
</dbReference>
<evidence type="ECO:0000313" key="3">
    <source>
        <dbReference type="Proteomes" id="UP001605918"/>
    </source>
</evidence>
<accession>A0ABW7DHY0</accession>
<organism evidence="2 3">
    <name type="scientific">Pseudomonas retamae</name>
    <dbReference type="NCBI Taxonomy" id="702110"/>
    <lineage>
        <taxon>Bacteria</taxon>
        <taxon>Pseudomonadati</taxon>
        <taxon>Pseudomonadota</taxon>
        <taxon>Gammaproteobacteria</taxon>
        <taxon>Pseudomonadales</taxon>
        <taxon>Pseudomonadaceae</taxon>
        <taxon>Pseudomonas</taxon>
    </lineage>
</organism>
<evidence type="ECO:0000313" key="2">
    <source>
        <dbReference type="EMBL" id="MFG6207645.1"/>
    </source>
</evidence>
<protein>
    <submittedName>
        <fullName evidence="2">Uncharacterized protein</fullName>
    </submittedName>
</protein>
<name>A0ABW7DHY0_9PSED</name>
<reference evidence="2 3" key="1">
    <citation type="submission" date="2024-10" db="EMBL/GenBank/DDBJ databases">
        <title>Whole genome of Pseudomonas sp Strain RB5.</title>
        <authorList>
            <person name="Selami N."/>
        </authorList>
    </citation>
    <scope>NUCLEOTIDE SEQUENCE [LARGE SCALE GENOMIC DNA]</scope>
    <source>
        <strain evidence="2 3">RB5</strain>
    </source>
</reference>